<keyword evidence="2" id="KW-1185">Reference proteome</keyword>
<dbReference type="Proteomes" id="UP001165960">
    <property type="component" value="Unassembled WGS sequence"/>
</dbReference>
<dbReference type="EMBL" id="QTSX02002861">
    <property type="protein sequence ID" value="KAJ9074385.1"/>
    <property type="molecule type" value="Genomic_DNA"/>
</dbReference>
<sequence length="114" mass="12221">MNFFSIATFLSISVQAAALFSSNIVVGMEKANIGGTNHRTGRLVRRQRDLFNNRRGNDFNNGNGRNNGFDNGNGRNNGFDNGNGRNNGFDNGNGRNNGGSGNTLHGRGNGGRVF</sequence>
<proteinExistence type="predicted"/>
<gene>
    <name evidence="1" type="ORF">DSO57_1007232</name>
</gene>
<reference evidence="1" key="1">
    <citation type="submission" date="2022-04" db="EMBL/GenBank/DDBJ databases">
        <title>Genome of the entomopathogenic fungus Entomophthora muscae.</title>
        <authorList>
            <person name="Elya C."/>
            <person name="Lovett B.R."/>
            <person name="Lee E."/>
            <person name="Macias A.M."/>
            <person name="Hajek A.E."/>
            <person name="De Bivort B.L."/>
            <person name="Kasson M.T."/>
            <person name="De Fine Licht H.H."/>
            <person name="Stajich J.E."/>
        </authorList>
    </citation>
    <scope>NUCLEOTIDE SEQUENCE</scope>
    <source>
        <strain evidence="1">Berkeley</strain>
    </source>
</reference>
<protein>
    <submittedName>
        <fullName evidence="1">Uncharacterized protein</fullName>
    </submittedName>
</protein>
<accession>A0ACC2TIS6</accession>
<name>A0ACC2TIS6_9FUNG</name>
<organism evidence="1 2">
    <name type="scientific">Entomophthora muscae</name>
    <dbReference type="NCBI Taxonomy" id="34485"/>
    <lineage>
        <taxon>Eukaryota</taxon>
        <taxon>Fungi</taxon>
        <taxon>Fungi incertae sedis</taxon>
        <taxon>Zoopagomycota</taxon>
        <taxon>Entomophthoromycotina</taxon>
        <taxon>Entomophthoromycetes</taxon>
        <taxon>Entomophthorales</taxon>
        <taxon>Entomophthoraceae</taxon>
        <taxon>Entomophthora</taxon>
    </lineage>
</organism>
<comment type="caution">
    <text evidence="1">The sequence shown here is derived from an EMBL/GenBank/DDBJ whole genome shotgun (WGS) entry which is preliminary data.</text>
</comment>
<evidence type="ECO:0000313" key="1">
    <source>
        <dbReference type="EMBL" id="KAJ9074385.1"/>
    </source>
</evidence>
<evidence type="ECO:0000313" key="2">
    <source>
        <dbReference type="Proteomes" id="UP001165960"/>
    </source>
</evidence>